<protein>
    <submittedName>
        <fullName evidence="1">Uncharacterized protein</fullName>
    </submittedName>
</protein>
<reference evidence="1 2" key="2">
    <citation type="submission" date="2018-06" db="EMBL/GenBank/DDBJ databases">
        <title>Metagenomic assembly of (sub)arctic Cyanobacteria and their associated microbiome from non-axenic cultures.</title>
        <authorList>
            <person name="Baurain D."/>
        </authorList>
    </citation>
    <scope>NUCLEOTIDE SEQUENCE [LARGE SCALE GENOMIC DNA]</scope>
    <source>
        <strain evidence="1">ULC129bin1</strain>
    </source>
</reference>
<reference evidence="2" key="1">
    <citation type="submission" date="2018-04" db="EMBL/GenBank/DDBJ databases">
        <authorList>
            <person name="Cornet L."/>
        </authorList>
    </citation>
    <scope>NUCLEOTIDE SEQUENCE [LARGE SCALE GENOMIC DNA]</scope>
</reference>
<organism evidence="1 2">
    <name type="scientific">Leptolyngbya foveolarum</name>
    <dbReference type="NCBI Taxonomy" id="47253"/>
    <lineage>
        <taxon>Bacteria</taxon>
        <taxon>Bacillati</taxon>
        <taxon>Cyanobacteriota</taxon>
        <taxon>Cyanophyceae</taxon>
        <taxon>Leptolyngbyales</taxon>
        <taxon>Leptolyngbyaceae</taxon>
        <taxon>Leptolyngbya group</taxon>
        <taxon>Leptolyngbya</taxon>
    </lineage>
</organism>
<gene>
    <name evidence="1" type="ORF">DCF25_02320</name>
</gene>
<name>A0A2W4WTB5_9CYAN</name>
<dbReference type="Proteomes" id="UP000249354">
    <property type="component" value="Unassembled WGS sequence"/>
</dbReference>
<dbReference type="EMBL" id="QBMC01000008">
    <property type="protein sequence ID" value="PZO22618.1"/>
    <property type="molecule type" value="Genomic_DNA"/>
</dbReference>
<accession>A0A2W4WTB5</accession>
<proteinExistence type="predicted"/>
<comment type="caution">
    <text evidence="1">The sequence shown here is derived from an EMBL/GenBank/DDBJ whole genome shotgun (WGS) entry which is preliminary data.</text>
</comment>
<evidence type="ECO:0000313" key="1">
    <source>
        <dbReference type="EMBL" id="PZO22618.1"/>
    </source>
</evidence>
<sequence length="117" mass="12859">MANPAAMRNPVIDCILALGESDIPDQKIPPGAFLLAFTKAFKRNRASMETQEIPQLFVEEIKEILAAPSIPDTHDIMLETREAIASLEKAGDRPGAQVLSVSLTMLQAKFAREVQRN</sequence>
<evidence type="ECO:0000313" key="2">
    <source>
        <dbReference type="Proteomes" id="UP000249354"/>
    </source>
</evidence>
<dbReference type="AlphaFoldDB" id="A0A2W4WTB5"/>